<evidence type="ECO:0000256" key="3">
    <source>
        <dbReference type="ARBA" id="ARBA00022490"/>
    </source>
</evidence>
<feature type="binding site" evidence="8">
    <location>
        <position position="255"/>
    </location>
    <ligand>
        <name>ATP</name>
        <dbReference type="ChEBI" id="CHEBI:30616"/>
    </ligand>
</feature>
<evidence type="ECO:0000256" key="6">
    <source>
        <dbReference type="ARBA" id="ARBA00022824"/>
    </source>
</evidence>
<evidence type="ECO:0000313" key="12">
    <source>
        <dbReference type="EMBL" id="CAI9770251.1"/>
    </source>
</evidence>
<comment type="function">
    <text evidence="8">ATPase required for the post-translational delivery of tail-anchored (TA) proteins to the endoplasmic reticulum. Recognizes and selectively binds the transmembrane domain of TA proteins in the cytosol. This complex then targets to the endoplasmic reticulum by membrane-bound receptors, where the tail-anchored protein is released for insertion. This process is regulated by ATP binding and hydrolysis. ATP binding drives the homodimer towards the closed dimer state, facilitating recognition of newly synthesized TA membrane proteins. ATP hydrolysis is required for insertion. Subsequently, the homodimer reverts towards the open dimer state, lowering its affinity for the membrane-bound receptor, and returning it to the cytosol to initiate a new round of targeting.</text>
</comment>
<feature type="domain" description="ArsA/GET3 Anion-transporting ATPase-like" evidence="11">
    <location>
        <begin position="22"/>
        <end position="314"/>
    </location>
</feature>
<feature type="coiled-coil region" evidence="9">
    <location>
        <begin position="328"/>
        <end position="355"/>
    </location>
</feature>
<protein>
    <recommendedName>
        <fullName evidence="11">ArsA/GET3 Anion-transporting ATPase-like domain-containing protein</fullName>
    </recommendedName>
</protein>
<dbReference type="PANTHER" id="PTHR10803">
    <property type="entry name" value="ARSENICAL PUMP-DRIVING ATPASE ARSENITE-TRANSLOCATING ATPASE"/>
    <property type="match status" value="1"/>
</dbReference>
<evidence type="ECO:0000256" key="8">
    <source>
        <dbReference type="HAMAP-Rule" id="MF_03112"/>
    </source>
</evidence>
<keyword evidence="9" id="KW-0175">Coiled coil</keyword>
<evidence type="ECO:0000256" key="7">
    <source>
        <dbReference type="ARBA" id="ARBA00022840"/>
    </source>
</evidence>
<feature type="compositionally biased region" description="Acidic residues" evidence="10">
    <location>
        <begin position="524"/>
        <end position="533"/>
    </location>
</feature>
<keyword evidence="5 8" id="KW-0378">Hydrolase</keyword>
<evidence type="ECO:0000259" key="11">
    <source>
        <dbReference type="Pfam" id="PF02374"/>
    </source>
</evidence>
<keyword evidence="7 8" id="KW-0067">ATP-binding</keyword>
<feature type="active site" evidence="8">
    <location>
        <position position="58"/>
    </location>
</feature>
<comment type="caution">
    <text evidence="8">Lacks conserved residue(s) required for the propagation of feature annotation.</text>
</comment>
<dbReference type="PANTHER" id="PTHR10803:SF3">
    <property type="entry name" value="ATPASE GET3"/>
    <property type="match status" value="1"/>
</dbReference>
<evidence type="ECO:0000256" key="10">
    <source>
        <dbReference type="SAM" id="MobiDB-lite"/>
    </source>
</evidence>
<keyword evidence="6 8" id="KW-0256">Endoplasmic reticulum</keyword>
<dbReference type="AlphaFoldDB" id="A0AAD1ZI37"/>
<dbReference type="HAMAP" id="MF_03112">
    <property type="entry name" value="Asna1_Get3"/>
    <property type="match status" value="1"/>
</dbReference>
<gene>
    <name evidence="12" type="ORF">FPE_LOCUS17884</name>
</gene>
<comment type="subcellular location">
    <subcellularLocation>
        <location evidence="8">Cytoplasm</location>
    </subcellularLocation>
    <subcellularLocation>
        <location evidence="8">Endoplasmic reticulum</location>
    </subcellularLocation>
</comment>
<feature type="binding site" evidence="8">
    <location>
        <position position="228"/>
    </location>
    <ligand>
        <name>ATP</name>
        <dbReference type="ChEBI" id="CHEBI:30616"/>
    </ligand>
</feature>
<keyword evidence="3 8" id="KW-0963">Cytoplasm</keyword>
<dbReference type="GO" id="GO:0043529">
    <property type="term" value="C:GET complex"/>
    <property type="evidence" value="ECO:0007669"/>
    <property type="project" value="TreeGrafter"/>
</dbReference>
<reference evidence="12" key="1">
    <citation type="submission" date="2023-05" db="EMBL/GenBank/DDBJ databases">
        <authorList>
            <person name="Huff M."/>
        </authorList>
    </citation>
    <scope>NUCLEOTIDE SEQUENCE</scope>
</reference>
<dbReference type="GO" id="GO:0005524">
    <property type="term" value="F:ATP binding"/>
    <property type="evidence" value="ECO:0007669"/>
    <property type="project" value="UniProtKB-UniRule"/>
</dbReference>
<proteinExistence type="inferred from homology"/>
<evidence type="ECO:0000256" key="4">
    <source>
        <dbReference type="ARBA" id="ARBA00022741"/>
    </source>
</evidence>
<sequence>MDLNLELPEGTVQNVLDQDTLKWVFVGGKGGVGKTTCSSILAILLARVRPSVLIISTDPAHNLSDAFQQRFTKTPTLVNGFSNLYAMEVDPNMENEDPLGSDNTDGFLSDLANAIPGIDEAMSFAEMLKLVQTMDYSVIVFDTAPTGHTLRLLQFPSTLEKGLDKMMSLKSKFGGLLSQMTRLLGGGDEFAEDAMFGKLEGMKDVIEQVNKQFKDPDLTTFVCVCIPEFLSLYETERLVQELTKFEIDTHNIIINQVIFDEEAVVSKLLKSRMRMQQKYLDQFYMLYDDFHITKLPLLPQEVCGVESLKAFSHNFLSPYQPSIVRGTIEELEQRISILKEELKNAETELERLGKGKQKSNLFTNFNKTTILLRRSFKISIQFLRSMEAYKRWVRRNRDYVHSLESLANGLTWLLPERFSESEIGPEAVTSIVGIITSVNDHIIETTPIHVHMGHVPQPSFPLSLFITLLKDLETLVEVASQQFYGDEKKWNFIAITEATKVLLRLALFRNSGYKMLLHGGENTNDGEDSDALDSQDRNGLLPKPGQHQVPGNLKNYRRQNPLNLEGRALSALNSFGESARTVSEPTWLSRVQHQQAIMEPSTTVAEKPSLSSILSEKGVPGGLFLVGEMMFILRPFIYVLLIRKYGPRSWFPWFTSLTVDLISNGIISYITILRQNSNDFHLSNLEKHELKRRKLLLALYLMRDPCFSKYTRQRLDSTQKLLEPVPVVGLLTEKLVELITGAQTRYTYMSGS</sequence>
<dbReference type="InterPro" id="IPR016300">
    <property type="entry name" value="ATPase_ArsA/GET3"/>
</dbReference>
<evidence type="ECO:0000256" key="2">
    <source>
        <dbReference type="ARBA" id="ARBA00022448"/>
    </source>
</evidence>
<dbReference type="EMBL" id="OU503045">
    <property type="protein sequence ID" value="CAI9770251.1"/>
    <property type="molecule type" value="Genomic_DNA"/>
</dbReference>
<dbReference type="InterPro" id="IPR027417">
    <property type="entry name" value="P-loop_NTPase"/>
</dbReference>
<evidence type="ECO:0000256" key="9">
    <source>
        <dbReference type="SAM" id="Coils"/>
    </source>
</evidence>
<dbReference type="InterPro" id="IPR013919">
    <property type="entry name" value="Pex16"/>
</dbReference>
<dbReference type="CDD" id="cd02035">
    <property type="entry name" value="ArsA"/>
    <property type="match status" value="1"/>
</dbReference>
<evidence type="ECO:0000256" key="5">
    <source>
        <dbReference type="ARBA" id="ARBA00022801"/>
    </source>
</evidence>
<feature type="region of interest" description="Disordered" evidence="10">
    <location>
        <begin position="520"/>
        <end position="554"/>
    </location>
</feature>
<evidence type="ECO:0000313" key="13">
    <source>
        <dbReference type="Proteomes" id="UP000834106"/>
    </source>
</evidence>
<comment type="subunit">
    <text evidence="8">Homodimer.</text>
</comment>
<name>A0AAD1ZI37_9LAMI</name>
<feature type="binding site" evidence="8">
    <location>
        <begin position="29"/>
        <end position="36"/>
    </location>
    <ligand>
        <name>ATP</name>
        <dbReference type="ChEBI" id="CHEBI:30616"/>
    </ligand>
</feature>
<keyword evidence="4 8" id="KW-0547">Nucleotide-binding</keyword>
<keyword evidence="2 8" id="KW-0813">Transport</keyword>
<dbReference type="InterPro" id="IPR025723">
    <property type="entry name" value="ArsA/GET3_ATPase-like"/>
</dbReference>
<dbReference type="Pfam" id="PF02374">
    <property type="entry name" value="ArsA_ATPase"/>
    <property type="match status" value="1"/>
</dbReference>
<dbReference type="NCBIfam" id="TIGR00345">
    <property type="entry name" value="GET3_arsA_TRC40"/>
    <property type="match status" value="1"/>
</dbReference>
<dbReference type="Pfam" id="PF08610">
    <property type="entry name" value="Pex16"/>
    <property type="match status" value="1"/>
</dbReference>
<organism evidence="12 13">
    <name type="scientific">Fraxinus pennsylvanica</name>
    <dbReference type="NCBI Taxonomy" id="56036"/>
    <lineage>
        <taxon>Eukaryota</taxon>
        <taxon>Viridiplantae</taxon>
        <taxon>Streptophyta</taxon>
        <taxon>Embryophyta</taxon>
        <taxon>Tracheophyta</taxon>
        <taxon>Spermatophyta</taxon>
        <taxon>Magnoliopsida</taxon>
        <taxon>eudicotyledons</taxon>
        <taxon>Gunneridae</taxon>
        <taxon>Pentapetalae</taxon>
        <taxon>asterids</taxon>
        <taxon>lamiids</taxon>
        <taxon>Lamiales</taxon>
        <taxon>Oleaceae</taxon>
        <taxon>Oleeae</taxon>
        <taxon>Fraxinus</taxon>
    </lineage>
</organism>
<dbReference type="InterPro" id="IPR027542">
    <property type="entry name" value="ATPase_ArsA/GET3_euk"/>
</dbReference>
<accession>A0AAD1ZI37</accession>
<dbReference type="Proteomes" id="UP000834106">
    <property type="component" value="Chromosome 10"/>
</dbReference>
<dbReference type="FunFam" id="3.40.50.300:FF:000235">
    <property type="entry name" value="ATPase ASNA1"/>
    <property type="match status" value="1"/>
</dbReference>
<comment type="similarity">
    <text evidence="1 8">Belongs to the arsA ATPase family.</text>
</comment>
<dbReference type="Gene3D" id="3.40.50.300">
    <property type="entry name" value="P-loop containing nucleotide triphosphate hydrolases"/>
    <property type="match status" value="1"/>
</dbReference>
<dbReference type="GO" id="GO:0071816">
    <property type="term" value="P:tail-anchored membrane protein insertion into ER membrane"/>
    <property type="evidence" value="ECO:0007669"/>
    <property type="project" value="TreeGrafter"/>
</dbReference>
<dbReference type="GO" id="GO:0016887">
    <property type="term" value="F:ATP hydrolysis activity"/>
    <property type="evidence" value="ECO:0007669"/>
    <property type="project" value="InterPro"/>
</dbReference>
<keyword evidence="13" id="KW-1185">Reference proteome</keyword>
<dbReference type="SUPFAM" id="SSF52540">
    <property type="entry name" value="P-loop containing nucleoside triphosphate hydrolases"/>
    <property type="match status" value="1"/>
</dbReference>
<evidence type="ECO:0000256" key="1">
    <source>
        <dbReference type="ARBA" id="ARBA00011040"/>
    </source>
</evidence>